<accession>A0ABR0MDW8</accession>
<evidence type="ECO:0000313" key="1">
    <source>
        <dbReference type="EMBL" id="KAK5771285.1"/>
    </source>
</evidence>
<proteinExistence type="predicted"/>
<name>A0ABR0MDW8_GOSAR</name>
<dbReference type="Proteomes" id="UP001358586">
    <property type="component" value="Chromosome 2"/>
</dbReference>
<evidence type="ECO:0000313" key="2">
    <source>
        <dbReference type="EMBL" id="KAK5842397.1"/>
    </source>
</evidence>
<sequence length="66" mass="7886">MAEVAGCMRKLKEVRRTWARRGRQRLGASFGLGRRKFGEFLEHLFIDCILKIFLQQGWLFREEEIT</sequence>
<organism evidence="1 3">
    <name type="scientific">Gossypium arboreum</name>
    <name type="common">Tree cotton</name>
    <name type="synonym">Gossypium nanking</name>
    <dbReference type="NCBI Taxonomy" id="29729"/>
    <lineage>
        <taxon>Eukaryota</taxon>
        <taxon>Viridiplantae</taxon>
        <taxon>Streptophyta</taxon>
        <taxon>Embryophyta</taxon>
        <taxon>Tracheophyta</taxon>
        <taxon>Spermatophyta</taxon>
        <taxon>Magnoliopsida</taxon>
        <taxon>eudicotyledons</taxon>
        <taxon>Gunneridae</taxon>
        <taxon>Pentapetalae</taxon>
        <taxon>rosids</taxon>
        <taxon>malvids</taxon>
        <taxon>Malvales</taxon>
        <taxon>Malvaceae</taxon>
        <taxon>Malvoideae</taxon>
        <taxon>Gossypium</taxon>
    </lineage>
</organism>
<gene>
    <name evidence="2" type="ORF">PVK06_004747</name>
    <name evidence="1" type="ORF">PVK06_047476</name>
</gene>
<dbReference type="EMBL" id="JARKNE010000002">
    <property type="protein sequence ID" value="KAK5842397.1"/>
    <property type="molecule type" value="Genomic_DNA"/>
</dbReference>
<dbReference type="Proteomes" id="UP001358586">
    <property type="component" value="Chromosome 13"/>
</dbReference>
<evidence type="ECO:0000313" key="3">
    <source>
        <dbReference type="Proteomes" id="UP001358586"/>
    </source>
</evidence>
<reference evidence="1 3" key="1">
    <citation type="submission" date="2023-03" db="EMBL/GenBank/DDBJ databases">
        <title>WGS of Gossypium arboreum.</title>
        <authorList>
            <person name="Yu D."/>
        </authorList>
    </citation>
    <scope>NUCLEOTIDE SEQUENCE [LARGE SCALE GENOMIC DNA]</scope>
    <source>
        <tissue evidence="1">Leaf</tissue>
    </source>
</reference>
<comment type="caution">
    <text evidence="1">The sequence shown here is derived from an EMBL/GenBank/DDBJ whole genome shotgun (WGS) entry which is preliminary data.</text>
</comment>
<dbReference type="EMBL" id="JARKNE010000013">
    <property type="protein sequence ID" value="KAK5771285.1"/>
    <property type="molecule type" value="Genomic_DNA"/>
</dbReference>
<keyword evidence="3" id="KW-1185">Reference proteome</keyword>
<protein>
    <submittedName>
        <fullName evidence="1">Uncharacterized protein</fullName>
    </submittedName>
</protein>